<dbReference type="EMBL" id="JACGWO010000004">
    <property type="protein sequence ID" value="KAK4429896.1"/>
    <property type="molecule type" value="Genomic_DNA"/>
</dbReference>
<accession>A0AAE1YGR3</accession>
<reference evidence="2" key="2">
    <citation type="journal article" date="2024" name="Plant">
        <title>Genomic evolution and insights into agronomic trait innovations of Sesamum species.</title>
        <authorList>
            <person name="Miao H."/>
            <person name="Wang L."/>
            <person name="Qu L."/>
            <person name="Liu H."/>
            <person name="Sun Y."/>
            <person name="Le M."/>
            <person name="Wang Q."/>
            <person name="Wei S."/>
            <person name="Zheng Y."/>
            <person name="Lin W."/>
            <person name="Duan Y."/>
            <person name="Cao H."/>
            <person name="Xiong S."/>
            <person name="Wang X."/>
            <person name="Wei L."/>
            <person name="Li C."/>
            <person name="Ma Q."/>
            <person name="Ju M."/>
            <person name="Zhao R."/>
            <person name="Li G."/>
            <person name="Mu C."/>
            <person name="Tian Q."/>
            <person name="Mei H."/>
            <person name="Zhang T."/>
            <person name="Gao T."/>
            <person name="Zhang H."/>
        </authorList>
    </citation>
    <scope>NUCLEOTIDE SEQUENCE</scope>
    <source>
        <strain evidence="2">3651</strain>
    </source>
</reference>
<evidence type="ECO:0000259" key="1">
    <source>
        <dbReference type="Pfam" id="PF13966"/>
    </source>
</evidence>
<evidence type="ECO:0000313" key="2">
    <source>
        <dbReference type="EMBL" id="KAK4429896.1"/>
    </source>
</evidence>
<keyword evidence="3" id="KW-1185">Reference proteome</keyword>
<evidence type="ECO:0000313" key="3">
    <source>
        <dbReference type="Proteomes" id="UP001293254"/>
    </source>
</evidence>
<name>A0AAE1YGR3_9LAMI</name>
<dbReference type="Proteomes" id="UP001293254">
    <property type="component" value="Unassembled WGS sequence"/>
</dbReference>
<gene>
    <name evidence="2" type="ORF">Salat_1290300</name>
</gene>
<proteinExistence type="predicted"/>
<sequence length="145" mass="16760">MPDRLGWHFSATWDFSVWSAYNLATTVENREILAGPSDVGESLRNNWNFVWRIKLPNKVKVFLCRLYKQIIPTSINLRRHHVPVTGGCSRCADVDEDDMHVMLDCSFSRQVWALSKYTMAYNQWMGWISRNLDSGTFSKPGIMGI</sequence>
<comment type="caution">
    <text evidence="2">The sequence shown here is derived from an EMBL/GenBank/DDBJ whole genome shotgun (WGS) entry which is preliminary data.</text>
</comment>
<dbReference type="Pfam" id="PF13966">
    <property type="entry name" value="zf-RVT"/>
    <property type="match status" value="1"/>
</dbReference>
<protein>
    <recommendedName>
        <fullName evidence="1">Reverse transcriptase zinc-binding domain-containing protein</fullName>
    </recommendedName>
</protein>
<dbReference type="AlphaFoldDB" id="A0AAE1YGR3"/>
<reference evidence="2" key="1">
    <citation type="submission" date="2020-06" db="EMBL/GenBank/DDBJ databases">
        <authorList>
            <person name="Li T."/>
            <person name="Hu X."/>
            <person name="Zhang T."/>
            <person name="Song X."/>
            <person name="Zhang H."/>
            <person name="Dai N."/>
            <person name="Sheng W."/>
            <person name="Hou X."/>
            <person name="Wei L."/>
        </authorList>
    </citation>
    <scope>NUCLEOTIDE SEQUENCE</scope>
    <source>
        <strain evidence="2">3651</strain>
        <tissue evidence="2">Leaf</tissue>
    </source>
</reference>
<feature type="domain" description="Reverse transcriptase zinc-binding" evidence="1">
    <location>
        <begin position="15"/>
        <end position="112"/>
    </location>
</feature>
<dbReference type="InterPro" id="IPR026960">
    <property type="entry name" value="RVT-Znf"/>
</dbReference>
<organism evidence="2 3">
    <name type="scientific">Sesamum alatum</name>
    <dbReference type="NCBI Taxonomy" id="300844"/>
    <lineage>
        <taxon>Eukaryota</taxon>
        <taxon>Viridiplantae</taxon>
        <taxon>Streptophyta</taxon>
        <taxon>Embryophyta</taxon>
        <taxon>Tracheophyta</taxon>
        <taxon>Spermatophyta</taxon>
        <taxon>Magnoliopsida</taxon>
        <taxon>eudicotyledons</taxon>
        <taxon>Gunneridae</taxon>
        <taxon>Pentapetalae</taxon>
        <taxon>asterids</taxon>
        <taxon>lamiids</taxon>
        <taxon>Lamiales</taxon>
        <taxon>Pedaliaceae</taxon>
        <taxon>Sesamum</taxon>
    </lineage>
</organism>